<dbReference type="InterPro" id="IPR011662">
    <property type="entry name" value="Secretin/TonB_short_N"/>
</dbReference>
<dbReference type="Pfam" id="PF07660">
    <property type="entry name" value="STN"/>
    <property type="match status" value="1"/>
</dbReference>
<dbReference type="Gene3D" id="2.40.170.20">
    <property type="entry name" value="TonB-dependent receptor, beta-barrel domain"/>
    <property type="match status" value="1"/>
</dbReference>
<evidence type="ECO:0000313" key="15">
    <source>
        <dbReference type="Proteomes" id="UP000190166"/>
    </source>
</evidence>
<evidence type="ECO:0000256" key="9">
    <source>
        <dbReference type="ARBA" id="ARBA00023237"/>
    </source>
</evidence>
<keyword evidence="4" id="KW-0406">Ion transport</keyword>
<sequence length="1132" mass="124233">MHLNGIPRSVSWENVLTRKVKRVMKLTTIFLIVTCLQVSASTNAQSITMSVKNKPLEKVLSELRKQSGFRFIYGKELISKAQPVTIMAKDEPFTEVLDRIFRDQQLNYKIADNYIVISARPQPLPQKDKASEAPDPGNVSGKITDEEGHPLEGATVQLKGTRNGTSTNAKGEFVIKANPGDVLIISYLGFQTKEIVVDAQSTVKVSMVAAIQTNNEVVVIGYGTTRKADLTGAVSTVKVSDMAKMPVARLDQALQGQVPGAQILQNNGAPGSPISFFIRGAGTIGNTDPLFVVDGVPTKININTLNMADVESISVLKDASAAAMYGSRAANGVVLIVTKSGKTGKTKIDFDAYYGLQQAWKKLDLLNATQWATVRNAALKNDNLPPDWGNVDTLGAGTNWQNAVFRTAPIQSYNLSASGGNDKTSYFLSAGNFQQKGIVRYSGYERNTLRANVSSTPGARLRLGNNFTFSDIKSDVVPTEVAGVLKNAILALPIIPVYRGNRYAGPSTPKEGTGANPLAQAANANSTDVLRRLTNSMFAEYELLKHLKLKSSLGLDVVTQEQKSFSPTFAYDNYINTVSGLSQYNSNSMDWVWENTATYKNSFKNKHFLTVLLGTSAENFKKNYTYITKTGFPGNDPNLQYPDNGSIVQASGVQGNTEEWSLLSYFGRLDYNFRDKYIFSANVRVDGSSRFGAANRYGTFPSFAAGWNIREEKFMQNAHFIDHLKLRASWGQLGNQEIGLYSFTSTLSPYYTTFGQTPAAAPGYAPASPPNPAVKWETTTQTDIGLELSVLDSRLAFEVDYYTKKTNDMLLTLPTPLSSGYPNTSFTNAGSVKNTGVEFSATYRKSTGDFNYSVSANFSAYKNEVISLGPLNQPVVNNLFFDFATSSNVGYPMYQFYGYEAEGLFQSQDEITKHATQTGAKPGDVKFRDINNDGVIDAKDRTFIGNPFPKFTYGLNANFSYRNFDCFIQLQGAQGNKVYNAARFWGMNIGETVNYSTDVLKSWNGEGSSNEIPRLTTQDPNNNKRASTRFVEDGSYMRIKNVQIGYTMPEKILNKIKLRSLRVYMGANNLLTFTKYSGFDPEVGQAFTSTTNAAGTTPNLGSSNFVRGSLGFDQVSFPQARTFTFGLQLGIQ</sequence>
<evidence type="ECO:0000256" key="8">
    <source>
        <dbReference type="ARBA" id="ARBA00023136"/>
    </source>
</evidence>
<evidence type="ECO:0000256" key="5">
    <source>
        <dbReference type="ARBA" id="ARBA00022692"/>
    </source>
</evidence>
<dbReference type="InterPro" id="IPR012910">
    <property type="entry name" value="Plug_dom"/>
</dbReference>
<keyword evidence="5 10" id="KW-0812">Transmembrane</keyword>
<comment type="similarity">
    <text evidence="10 11">Belongs to the TonB-dependent receptor family.</text>
</comment>
<dbReference type="NCBIfam" id="TIGR04056">
    <property type="entry name" value="OMP_RagA_SusC"/>
    <property type="match status" value="1"/>
</dbReference>
<dbReference type="GO" id="GO:0006826">
    <property type="term" value="P:iron ion transport"/>
    <property type="evidence" value="ECO:0007669"/>
    <property type="project" value="UniProtKB-KW"/>
</dbReference>
<feature type="region of interest" description="Disordered" evidence="12">
    <location>
        <begin position="124"/>
        <end position="164"/>
    </location>
</feature>
<dbReference type="SUPFAM" id="SSF49464">
    <property type="entry name" value="Carboxypeptidase regulatory domain-like"/>
    <property type="match status" value="1"/>
</dbReference>
<dbReference type="Gene3D" id="2.170.130.10">
    <property type="entry name" value="TonB-dependent receptor, plug domain"/>
    <property type="match status" value="1"/>
</dbReference>
<dbReference type="PROSITE" id="PS52016">
    <property type="entry name" value="TONB_DEPENDENT_REC_3"/>
    <property type="match status" value="1"/>
</dbReference>
<dbReference type="GO" id="GO:0009279">
    <property type="term" value="C:cell outer membrane"/>
    <property type="evidence" value="ECO:0007669"/>
    <property type="project" value="UniProtKB-SubCell"/>
</dbReference>
<keyword evidence="2 10" id="KW-0813">Transport</keyword>
<protein>
    <submittedName>
        <fullName evidence="14">TonB-linked outer membrane protein, SusC/RagA family</fullName>
    </submittedName>
</protein>
<keyword evidence="9 10" id="KW-0998">Cell outer membrane</keyword>
<dbReference type="InterPro" id="IPR008969">
    <property type="entry name" value="CarboxyPept-like_regulatory"/>
</dbReference>
<dbReference type="Pfam" id="PF13715">
    <property type="entry name" value="CarbopepD_reg_2"/>
    <property type="match status" value="1"/>
</dbReference>
<dbReference type="InterPro" id="IPR023996">
    <property type="entry name" value="TonB-dep_OMP_SusC/RagA"/>
</dbReference>
<dbReference type="Gene3D" id="2.60.40.1120">
    <property type="entry name" value="Carboxypeptidase-like, regulatory domain"/>
    <property type="match status" value="1"/>
</dbReference>
<name>A0A1T5NKE2_9BACT</name>
<gene>
    <name evidence="14" type="ORF">SAMN05660461_1987</name>
</gene>
<evidence type="ECO:0000259" key="13">
    <source>
        <dbReference type="SMART" id="SM00965"/>
    </source>
</evidence>
<dbReference type="NCBIfam" id="TIGR04057">
    <property type="entry name" value="SusC_RagA_signa"/>
    <property type="match status" value="1"/>
</dbReference>
<dbReference type="SUPFAM" id="SSF56935">
    <property type="entry name" value="Porins"/>
    <property type="match status" value="1"/>
</dbReference>
<dbReference type="Gene3D" id="3.55.50.30">
    <property type="match status" value="1"/>
</dbReference>
<reference evidence="14 15" key="1">
    <citation type="submission" date="2017-02" db="EMBL/GenBank/DDBJ databases">
        <authorList>
            <person name="Peterson S.W."/>
        </authorList>
    </citation>
    <scope>NUCLEOTIDE SEQUENCE [LARGE SCALE GENOMIC DNA]</scope>
    <source>
        <strain evidence="14 15">DSM 18108</strain>
    </source>
</reference>
<dbReference type="InterPro" id="IPR039426">
    <property type="entry name" value="TonB-dep_rcpt-like"/>
</dbReference>
<dbReference type="InterPro" id="IPR000531">
    <property type="entry name" value="Beta-barrel_TonB"/>
</dbReference>
<dbReference type="InterPro" id="IPR037066">
    <property type="entry name" value="Plug_dom_sf"/>
</dbReference>
<keyword evidence="6" id="KW-0408">Iron</keyword>
<dbReference type="InterPro" id="IPR023997">
    <property type="entry name" value="TonB-dep_OMP_SusC/RagA_CS"/>
</dbReference>
<keyword evidence="15" id="KW-1185">Reference proteome</keyword>
<dbReference type="SMART" id="SM00965">
    <property type="entry name" value="STN"/>
    <property type="match status" value="1"/>
</dbReference>
<organism evidence="14 15">
    <name type="scientific">Chitinophaga ginsengisegetis</name>
    <dbReference type="NCBI Taxonomy" id="393003"/>
    <lineage>
        <taxon>Bacteria</taxon>
        <taxon>Pseudomonadati</taxon>
        <taxon>Bacteroidota</taxon>
        <taxon>Chitinophagia</taxon>
        <taxon>Chitinophagales</taxon>
        <taxon>Chitinophagaceae</taxon>
        <taxon>Chitinophaga</taxon>
    </lineage>
</organism>
<evidence type="ECO:0000256" key="12">
    <source>
        <dbReference type="SAM" id="MobiDB-lite"/>
    </source>
</evidence>
<evidence type="ECO:0000256" key="11">
    <source>
        <dbReference type="RuleBase" id="RU003357"/>
    </source>
</evidence>
<dbReference type="AlphaFoldDB" id="A0A1T5NKE2"/>
<accession>A0A1T5NKE2</accession>
<evidence type="ECO:0000256" key="10">
    <source>
        <dbReference type="PROSITE-ProRule" id="PRU01360"/>
    </source>
</evidence>
<evidence type="ECO:0000256" key="4">
    <source>
        <dbReference type="ARBA" id="ARBA00022496"/>
    </source>
</evidence>
<keyword evidence="3 10" id="KW-1134">Transmembrane beta strand</keyword>
<dbReference type="EMBL" id="FUZZ01000001">
    <property type="protein sequence ID" value="SKD00882.1"/>
    <property type="molecule type" value="Genomic_DNA"/>
</dbReference>
<keyword evidence="8 10" id="KW-0472">Membrane</keyword>
<dbReference type="Pfam" id="PF00593">
    <property type="entry name" value="TonB_dep_Rec_b-barrel"/>
    <property type="match status" value="1"/>
</dbReference>
<dbReference type="Proteomes" id="UP000190166">
    <property type="component" value="Unassembled WGS sequence"/>
</dbReference>
<evidence type="ECO:0000256" key="3">
    <source>
        <dbReference type="ARBA" id="ARBA00022452"/>
    </source>
</evidence>
<dbReference type="Pfam" id="PF07715">
    <property type="entry name" value="Plug"/>
    <property type="match status" value="1"/>
</dbReference>
<comment type="subcellular location">
    <subcellularLocation>
        <location evidence="1 10">Cell outer membrane</location>
        <topology evidence="1 10">Multi-pass membrane protein</topology>
    </subcellularLocation>
</comment>
<evidence type="ECO:0000313" key="14">
    <source>
        <dbReference type="EMBL" id="SKD00882.1"/>
    </source>
</evidence>
<keyword evidence="7 11" id="KW-0798">TonB box</keyword>
<evidence type="ECO:0000256" key="6">
    <source>
        <dbReference type="ARBA" id="ARBA00023004"/>
    </source>
</evidence>
<proteinExistence type="inferred from homology"/>
<keyword evidence="4" id="KW-0410">Iron transport</keyword>
<dbReference type="InterPro" id="IPR036942">
    <property type="entry name" value="Beta-barrel_TonB_sf"/>
</dbReference>
<feature type="domain" description="Secretin/TonB short N-terminal" evidence="13">
    <location>
        <begin position="69"/>
        <end position="120"/>
    </location>
</feature>
<evidence type="ECO:0000256" key="2">
    <source>
        <dbReference type="ARBA" id="ARBA00022448"/>
    </source>
</evidence>
<dbReference type="STRING" id="393003.SAMN05660461_1987"/>
<evidence type="ECO:0000256" key="7">
    <source>
        <dbReference type="ARBA" id="ARBA00023077"/>
    </source>
</evidence>
<evidence type="ECO:0000256" key="1">
    <source>
        <dbReference type="ARBA" id="ARBA00004571"/>
    </source>
</evidence>